<dbReference type="PRINTS" id="PR00344">
    <property type="entry name" value="BCTRLSENSOR"/>
</dbReference>
<dbReference type="InterPro" id="IPR029016">
    <property type="entry name" value="GAF-like_dom_sf"/>
</dbReference>
<gene>
    <name evidence="10" type="ORF">C7H08_00840</name>
</gene>
<sequence>MKKPTIPDNEAQRQQALDDTDLLTGSAEERFDRITRLACHTFSVPIALVSLIDRDRQWFKSRQGLDATETPRNISFCGHAILQSEPLIVEDTLEDERFFDNPLVTSDPNIRFYAGAPLHTESGYCLGTLCLIDRKPRSFNSDQVSMLKELAGMVEDLVQADARQRRQATEMEKQLRASRDEMASLLNNMPGVTYRCLPDDNWTMLYMSRQVDNVSGYSAEDLINNKNVSYAELIHIDDAPTCDEAVKKAVAEDREWHIEYRIRHRTKGWRWVEERGRCMRDDLQHPVVLEGFIVDVTHKHDALHQLEQHHTALMLLNDIAFSKHGSLDEKIVHALQLARNYLRAELAILSQIEGDVYTVAWVDARENIPITAGQQFALGDTWCDLLIFNKDSPVDHECLIQDANQAEYSNHPCYRTNPLGSYAGIVVEVDGHPWGTLNFSSSYVRHEDYGQSEKLFLRLLANWLSEVLTNSLSHDRLTKLMAQLPGVVYQFRRFPDGKMIFPFSSPQIQDLYGITPAQAAEDATPAFARIHPDELEAVAASIDHSAQTLENWGATYRVQYPGEGYRWASGHAKPERLPDGSIMWHGFLQDIHEQQQARLALEQNEMRLRGLFEFSPIGIALNDFETGKFIDLNPALVAPTGYTGEEFVQLSYWEVTPKKYLPEEEQALSELKEAGRYGPFEKEYIRKDGSRYPVRLQGMLSKELDGRQVIWSLVEDISERKKLDRMKDQFIATISHELRTPLTSIKGSLGLLIGGAVGEFPEKAQKLLATAERNTSRLMLLINDLLDMEKLVAGKMPMDPQRQALAPILNDAIEAVREYRHSYGVEIETSEEWPAIEVSVDASRLIQALTNLLSNAMKFSPEDQPVDVTVTQQGETTEIRIRDYGPGVSPEFRDRLFQRFSQADATDSRKLPGTGLGLAITREICHQLGGQVGYRDAEGGGAEFYIQLQVAKA</sequence>
<dbReference type="Gene3D" id="3.30.450.20">
    <property type="entry name" value="PAS domain"/>
    <property type="match status" value="3"/>
</dbReference>
<dbReference type="Pfam" id="PF02518">
    <property type="entry name" value="HATPase_c"/>
    <property type="match status" value="1"/>
</dbReference>
<dbReference type="InterPro" id="IPR000014">
    <property type="entry name" value="PAS"/>
</dbReference>
<dbReference type="SMART" id="SM00388">
    <property type="entry name" value="HisKA"/>
    <property type="match status" value="1"/>
</dbReference>
<dbReference type="GO" id="GO:0005886">
    <property type="term" value="C:plasma membrane"/>
    <property type="evidence" value="ECO:0007669"/>
    <property type="project" value="UniProtKB-ARBA"/>
</dbReference>
<dbReference type="InterPro" id="IPR036097">
    <property type="entry name" value="HisK_dim/P_sf"/>
</dbReference>
<dbReference type="FunFam" id="1.10.287.130:FF:000001">
    <property type="entry name" value="Two-component sensor histidine kinase"/>
    <property type="match status" value="1"/>
</dbReference>
<reference evidence="10 11" key="1">
    <citation type="submission" date="2018-03" db="EMBL/GenBank/DDBJ databases">
        <title>Marinobacter brunus sp. nov., a marine bacterium of Gamma-proteobacteria isolated from the surface seawater of the South China Sea.</title>
        <authorList>
            <person name="Cheng H."/>
            <person name="Wu Y.-H."/>
            <person name="Xamxidin M."/>
            <person name="Xu X.-W."/>
        </authorList>
    </citation>
    <scope>NUCLEOTIDE SEQUENCE [LARGE SCALE GENOMIC DNA]</scope>
    <source>
        <strain evidence="10 11">JCM 30472</strain>
    </source>
</reference>
<dbReference type="SUPFAM" id="SSF55874">
    <property type="entry name" value="ATPase domain of HSP90 chaperone/DNA topoisomerase II/histidine kinase"/>
    <property type="match status" value="1"/>
</dbReference>
<dbReference type="Pfam" id="PF08447">
    <property type="entry name" value="PAS_3"/>
    <property type="match status" value="2"/>
</dbReference>
<evidence type="ECO:0000256" key="5">
    <source>
        <dbReference type="ARBA" id="ARBA00022777"/>
    </source>
</evidence>
<dbReference type="Pfam" id="PF13426">
    <property type="entry name" value="PAS_9"/>
    <property type="match status" value="1"/>
</dbReference>
<dbReference type="PANTHER" id="PTHR43711">
    <property type="entry name" value="TWO-COMPONENT HISTIDINE KINASE"/>
    <property type="match status" value="1"/>
</dbReference>
<dbReference type="FunFam" id="3.30.565.10:FF:000006">
    <property type="entry name" value="Sensor histidine kinase WalK"/>
    <property type="match status" value="1"/>
</dbReference>
<evidence type="ECO:0000256" key="3">
    <source>
        <dbReference type="ARBA" id="ARBA00022553"/>
    </source>
</evidence>
<dbReference type="InterPro" id="IPR003661">
    <property type="entry name" value="HisK_dim/P_dom"/>
</dbReference>
<dbReference type="InterPro" id="IPR001610">
    <property type="entry name" value="PAC"/>
</dbReference>
<dbReference type="PANTHER" id="PTHR43711:SF1">
    <property type="entry name" value="HISTIDINE KINASE 1"/>
    <property type="match status" value="1"/>
</dbReference>
<evidence type="ECO:0000259" key="9">
    <source>
        <dbReference type="PROSITE" id="PS50112"/>
    </source>
</evidence>
<dbReference type="AlphaFoldDB" id="A0A2T1KKD6"/>
<dbReference type="InterPro" id="IPR005467">
    <property type="entry name" value="His_kinase_dom"/>
</dbReference>
<dbReference type="SMART" id="SM00091">
    <property type="entry name" value="PAS"/>
    <property type="match status" value="3"/>
</dbReference>
<dbReference type="SUPFAM" id="SSF47384">
    <property type="entry name" value="Homodimeric domain of signal transducing histidine kinase"/>
    <property type="match status" value="1"/>
</dbReference>
<keyword evidence="7" id="KW-0472">Membrane</keyword>
<accession>A0A2T1KKD6</accession>
<dbReference type="Gene3D" id="3.30.565.10">
    <property type="entry name" value="Histidine kinase-like ATPase, C-terminal domain"/>
    <property type="match status" value="1"/>
</dbReference>
<dbReference type="InterPro" id="IPR035965">
    <property type="entry name" value="PAS-like_dom_sf"/>
</dbReference>
<dbReference type="SUPFAM" id="SSF55781">
    <property type="entry name" value="GAF domain-like"/>
    <property type="match status" value="2"/>
</dbReference>
<keyword evidence="4" id="KW-0808">Transferase</keyword>
<comment type="caution">
    <text evidence="10">The sequence shown here is derived from an EMBL/GenBank/DDBJ whole genome shotgun (WGS) entry which is preliminary data.</text>
</comment>
<dbReference type="InterPro" id="IPR004358">
    <property type="entry name" value="Sig_transdc_His_kin-like_C"/>
</dbReference>
<evidence type="ECO:0000256" key="2">
    <source>
        <dbReference type="ARBA" id="ARBA00012438"/>
    </source>
</evidence>
<dbReference type="Proteomes" id="UP000238385">
    <property type="component" value="Unassembled WGS sequence"/>
</dbReference>
<keyword evidence="11" id="KW-1185">Reference proteome</keyword>
<dbReference type="GO" id="GO:0000155">
    <property type="term" value="F:phosphorelay sensor kinase activity"/>
    <property type="evidence" value="ECO:0007669"/>
    <property type="project" value="InterPro"/>
</dbReference>
<feature type="domain" description="PAS" evidence="9">
    <location>
        <begin position="178"/>
        <end position="253"/>
    </location>
</feature>
<proteinExistence type="predicted"/>
<dbReference type="InterPro" id="IPR003018">
    <property type="entry name" value="GAF"/>
</dbReference>
<dbReference type="SMART" id="SM00065">
    <property type="entry name" value="GAF"/>
    <property type="match status" value="1"/>
</dbReference>
<dbReference type="InterPro" id="IPR013655">
    <property type="entry name" value="PAS_fold_3"/>
</dbReference>
<evidence type="ECO:0000313" key="11">
    <source>
        <dbReference type="Proteomes" id="UP000238385"/>
    </source>
</evidence>
<dbReference type="InterPro" id="IPR003594">
    <property type="entry name" value="HATPase_dom"/>
</dbReference>
<dbReference type="Gene3D" id="3.30.450.40">
    <property type="match status" value="2"/>
</dbReference>
<dbReference type="SMART" id="SM00086">
    <property type="entry name" value="PAC"/>
    <property type="match status" value="2"/>
</dbReference>
<name>A0A2T1KKD6_9GAMM</name>
<feature type="domain" description="Histidine kinase" evidence="8">
    <location>
        <begin position="733"/>
        <end position="952"/>
    </location>
</feature>
<dbReference type="Gene3D" id="1.10.287.130">
    <property type="match status" value="1"/>
</dbReference>
<comment type="catalytic activity">
    <reaction evidence="1">
        <text>ATP + protein L-histidine = ADP + protein N-phospho-L-histidine.</text>
        <dbReference type="EC" id="2.7.13.3"/>
    </reaction>
</comment>
<dbReference type="EMBL" id="PXNN01000003">
    <property type="protein sequence ID" value="PSF10082.1"/>
    <property type="molecule type" value="Genomic_DNA"/>
</dbReference>
<protein>
    <recommendedName>
        <fullName evidence="2">histidine kinase</fullName>
        <ecNumber evidence="2">2.7.13.3</ecNumber>
    </recommendedName>
</protein>
<dbReference type="CDD" id="cd00130">
    <property type="entry name" value="PAS"/>
    <property type="match status" value="3"/>
</dbReference>
<organism evidence="10 11">
    <name type="scientific">Marinobacter halophilus</name>
    <dbReference type="NCBI Taxonomy" id="1323740"/>
    <lineage>
        <taxon>Bacteria</taxon>
        <taxon>Pseudomonadati</taxon>
        <taxon>Pseudomonadota</taxon>
        <taxon>Gammaproteobacteria</taxon>
        <taxon>Pseudomonadales</taxon>
        <taxon>Marinobacteraceae</taxon>
        <taxon>Marinobacter</taxon>
    </lineage>
</organism>
<keyword evidence="3" id="KW-0597">Phosphoprotein</keyword>
<dbReference type="InterPro" id="IPR036890">
    <property type="entry name" value="HATPase_C_sf"/>
</dbReference>
<keyword evidence="5 10" id="KW-0418">Kinase</keyword>
<dbReference type="SUPFAM" id="SSF55785">
    <property type="entry name" value="PYP-like sensor domain (PAS domain)"/>
    <property type="match status" value="3"/>
</dbReference>
<dbReference type="SMART" id="SM00387">
    <property type="entry name" value="HATPase_c"/>
    <property type="match status" value="1"/>
</dbReference>
<dbReference type="PROSITE" id="PS50109">
    <property type="entry name" value="HIS_KIN"/>
    <property type="match status" value="1"/>
</dbReference>
<evidence type="ECO:0000313" key="10">
    <source>
        <dbReference type="EMBL" id="PSF10082.1"/>
    </source>
</evidence>
<keyword evidence="6" id="KW-0902">Two-component regulatory system</keyword>
<dbReference type="InterPro" id="IPR050736">
    <property type="entry name" value="Sensor_HK_Regulatory"/>
</dbReference>
<evidence type="ECO:0000256" key="6">
    <source>
        <dbReference type="ARBA" id="ARBA00023012"/>
    </source>
</evidence>
<evidence type="ECO:0000259" key="8">
    <source>
        <dbReference type="PROSITE" id="PS50109"/>
    </source>
</evidence>
<evidence type="ECO:0000256" key="4">
    <source>
        <dbReference type="ARBA" id="ARBA00022679"/>
    </source>
</evidence>
<dbReference type="EC" id="2.7.13.3" evidence="2"/>
<dbReference type="OrthoDB" id="9804645at2"/>
<dbReference type="NCBIfam" id="TIGR00229">
    <property type="entry name" value="sensory_box"/>
    <property type="match status" value="2"/>
</dbReference>
<dbReference type="RefSeq" id="WP_106669869.1">
    <property type="nucleotide sequence ID" value="NZ_BMFE01000001.1"/>
</dbReference>
<dbReference type="Pfam" id="PF01590">
    <property type="entry name" value="GAF"/>
    <property type="match status" value="1"/>
</dbReference>
<evidence type="ECO:0000256" key="7">
    <source>
        <dbReference type="ARBA" id="ARBA00023136"/>
    </source>
</evidence>
<dbReference type="Pfam" id="PF00512">
    <property type="entry name" value="HisKA"/>
    <property type="match status" value="1"/>
</dbReference>
<dbReference type="PROSITE" id="PS50112">
    <property type="entry name" value="PAS"/>
    <property type="match status" value="1"/>
</dbReference>
<evidence type="ECO:0000256" key="1">
    <source>
        <dbReference type="ARBA" id="ARBA00000085"/>
    </source>
</evidence>
<dbReference type="CDD" id="cd00082">
    <property type="entry name" value="HisKA"/>
    <property type="match status" value="1"/>
</dbReference>